<organism evidence="7 8">
    <name type="scientific">Discostella pseudostelligera</name>
    <dbReference type="NCBI Taxonomy" id="259834"/>
    <lineage>
        <taxon>Eukaryota</taxon>
        <taxon>Sar</taxon>
        <taxon>Stramenopiles</taxon>
        <taxon>Ochrophyta</taxon>
        <taxon>Bacillariophyta</taxon>
        <taxon>Coscinodiscophyceae</taxon>
        <taxon>Thalassiosirophycidae</taxon>
        <taxon>Stephanodiscales</taxon>
        <taxon>Stephanodiscaceae</taxon>
        <taxon>Discostella</taxon>
    </lineage>
</organism>
<dbReference type="Proteomes" id="UP001530293">
    <property type="component" value="Unassembled WGS sequence"/>
</dbReference>
<feature type="region of interest" description="Disordered" evidence="4">
    <location>
        <begin position="514"/>
        <end position="542"/>
    </location>
</feature>
<dbReference type="InterPro" id="IPR036249">
    <property type="entry name" value="Thioredoxin-like_sf"/>
</dbReference>
<keyword evidence="3" id="KW-0808">Transferase</keyword>
<name>A0ABD3M9P7_9STRA</name>
<dbReference type="SUPFAM" id="SSF75217">
    <property type="entry name" value="alpha/beta knot"/>
    <property type="match status" value="1"/>
</dbReference>
<proteinExistence type="inferred from homology"/>
<keyword evidence="2" id="KW-0489">Methyltransferase</keyword>
<keyword evidence="5" id="KW-0812">Transmembrane</keyword>
<gene>
    <name evidence="7" type="ORF">ACHAWU_000760</name>
</gene>
<sequence length="727" mass="80515">MQPQTYHFVPVASTSRHRSSSVIRALQPPTPSLHRLPPNRLLILMRLCFLLVLVVIFLVDDPMGSSAFVGSFPRLRTQYTITAINFVARRQRMSTIHVLQNHPSTSSNNNIGNHCNTRKYHARITNVCLSGANNDSSLTGIGNVQKAYDDHDKARQNRKERLHYHLNELGIDADLLEDAALRSVTTTGKHGSCVSIEFGKSAIKAYRSYVDPRPSKIESVARENVDVAANRYARQIDFLSKRHRSSEAEWVRHIDTSDQRRTFPLILVLDNVRSAANVGSIFRSADACGCLEILTCGITPHPNGNGAEKLAKSALGAEIIVSSRHFTTTKQALDFLRNERPNLKLIGMETTERSECYTTVQYPGPSMVADIDEDCSLAPGVALFLGNEVSGVDTDIMPLLDQVIEIPMFGKKNSLNVAACAPVVIYPDDRGAVFLPLDDGVTNYASGMPAYAFSAETTEFDDALISKGIVSFEQAMIAKGASPKEARRLAEINQVGATDIQSGMNLSQDEYDGQNIQQLGDGHDDESDGTNENDEDEDDESFLKQYRHMRIDEIKNGRRQEYGDVIPIARPDWNREVNEASESGLWVVVCLTRSSTSLSHAHDAICDKVEEITKDLADKFVNVKFVSIPSTSAIENWPPENLPTLFCYRFGKMQHQLVGIDAMGGAGVNTGRLEWRLAILGVVQTELEEDPRPSRTEDVIPRGGLRGSMNRLTTSRDSDSDDYDDVD</sequence>
<protein>
    <recommendedName>
        <fullName evidence="6">tRNA/rRNA methyltransferase SpoU type domain-containing protein</fullName>
    </recommendedName>
</protein>
<dbReference type="Pfam" id="PF00588">
    <property type="entry name" value="SpoU_methylase"/>
    <property type="match status" value="1"/>
</dbReference>
<dbReference type="Gene3D" id="3.40.30.10">
    <property type="entry name" value="Glutaredoxin"/>
    <property type="match status" value="1"/>
</dbReference>
<dbReference type="InterPro" id="IPR029026">
    <property type="entry name" value="tRNA_m1G_MTases_N"/>
</dbReference>
<dbReference type="EMBL" id="JALLBG020000200">
    <property type="protein sequence ID" value="KAL3759461.1"/>
    <property type="molecule type" value="Genomic_DNA"/>
</dbReference>
<dbReference type="InterPro" id="IPR051498">
    <property type="entry name" value="Phosducin-like_chap/apop_reg"/>
</dbReference>
<dbReference type="Gene3D" id="3.40.1280.10">
    <property type="match status" value="1"/>
</dbReference>
<keyword evidence="8" id="KW-1185">Reference proteome</keyword>
<evidence type="ECO:0000256" key="3">
    <source>
        <dbReference type="ARBA" id="ARBA00022679"/>
    </source>
</evidence>
<evidence type="ECO:0000313" key="8">
    <source>
        <dbReference type="Proteomes" id="UP001530293"/>
    </source>
</evidence>
<reference evidence="7 8" key="1">
    <citation type="submission" date="2024-10" db="EMBL/GenBank/DDBJ databases">
        <title>Updated reference genomes for cyclostephanoid diatoms.</title>
        <authorList>
            <person name="Roberts W.R."/>
            <person name="Alverson A.J."/>
        </authorList>
    </citation>
    <scope>NUCLEOTIDE SEQUENCE [LARGE SCALE GENOMIC DNA]</scope>
    <source>
        <strain evidence="7 8">AJA232-27</strain>
    </source>
</reference>
<dbReference type="InterPro" id="IPR001537">
    <property type="entry name" value="SpoU_MeTrfase"/>
</dbReference>
<comment type="similarity">
    <text evidence="1">Belongs to the phosducin family.</text>
</comment>
<evidence type="ECO:0000313" key="7">
    <source>
        <dbReference type="EMBL" id="KAL3759461.1"/>
    </source>
</evidence>
<evidence type="ECO:0000259" key="6">
    <source>
        <dbReference type="Pfam" id="PF00588"/>
    </source>
</evidence>
<comment type="caution">
    <text evidence="7">The sequence shown here is derived from an EMBL/GenBank/DDBJ whole genome shotgun (WGS) entry which is preliminary data.</text>
</comment>
<dbReference type="PANTHER" id="PTHR45809:SF3">
    <property type="entry name" value="VIRAL IAP-ASSOCIATED FACTOR HOMOLOG"/>
    <property type="match status" value="1"/>
</dbReference>
<feature type="compositionally biased region" description="Acidic residues" evidence="4">
    <location>
        <begin position="523"/>
        <end position="540"/>
    </location>
</feature>
<feature type="domain" description="tRNA/rRNA methyltransferase SpoU type" evidence="6">
    <location>
        <begin position="265"/>
        <end position="426"/>
    </location>
</feature>
<accession>A0ABD3M9P7</accession>
<dbReference type="GO" id="GO:0032259">
    <property type="term" value="P:methylation"/>
    <property type="evidence" value="ECO:0007669"/>
    <property type="project" value="UniProtKB-KW"/>
</dbReference>
<evidence type="ECO:0000256" key="4">
    <source>
        <dbReference type="SAM" id="MobiDB-lite"/>
    </source>
</evidence>
<keyword evidence="5" id="KW-1133">Transmembrane helix</keyword>
<dbReference type="SUPFAM" id="SSF52833">
    <property type="entry name" value="Thioredoxin-like"/>
    <property type="match status" value="1"/>
</dbReference>
<dbReference type="AlphaFoldDB" id="A0ABD3M9P7"/>
<feature type="transmembrane region" description="Helical" evidence="5">
    <location>
        <begin position="41"/>
        <end position="59"/>
    </location>
</feature>
<feature type="region of interest" description="Disordered" evidence="4">
    <location>
        <begin position="687"/>
        <end position="727"/>
    </location>
</feature>
<dbReference type="GO" id="GO:0008168">
    <property type="term" value="F:methyltransferase activity"/>
    <property type="evidence" value="ECO:0007669"/>
    <property type="project" value="UniProtKB-KW"/>
</dbReference>
<evidence type="ECO:0000256" key="1">
    <source>
        <dbReference type="ARBA" id="ARBA00009686"/>
    </source>
</evidence>
<dbReference type="InterPro" id="IPR029028">
    <property type="entry name" value="Alpha/beta_knot_MTases"/>
</dbReference>
<feature type="compositionally biased region" description="Basic and acidic residues" evidence="4">
    <location>
        <begin position="690"/>
        <end position="700"/>
    </location>
</feature>
<evidence type="ECO:0000256" key="5">
    <source>
        <dbReference type="SAM" id="Phobius"/>
    </source>
</evidence>
<dbReference type="PANTHER" id="PTHR45809">
    <property type="entry name" value="VIRAL IAP-ASSOCIATED FACTOR HOMOLOG"/>
    <property type="match status" value="1"/>
</dbReference>
<keyword evidence="5" id="KW-0472">Membrane</keyword>
<evidence type="ECO:0000256" key="2">
    <source>
        <dbReference type="ARBA" id="ARBA00022603"/>
    </source>
</evidence>